<dbReference type="InterPro" id="IPR012132">
    <property type="entry name" value="GMC_OxRdtase"/>
</dbReference>
<feature type="region of interest" description="Disordered" evidence="2">
    <location>
        <begin position="77"/>
        <end position="96"/>
    </location>
</feature>
<dbReference type="PANTHER" id="PTHR11552">
    <property type="entry name" value="GLUCOSE-METHANOL-CHOLINE GMC OXIDOREDUCTASE"/>
    <property type="match status" value="1"/>
</dbReference>
<organism evidence="3 4">
    <name type="scientific">Clathrus columnatus</name>
    <dbReference type="NCBI Taxonomy" id="1419009"/>
    <lineage>
        <taxon>Eukaryota</taxon>
        <taxon>Fungi</taxon>
        <taxon>Dikarya</taxon>
        <taxon>Basidiomycota</taxon>
        <taxon>Agaricomycotina</taxon>
        <taxon>Agaricomycetes</taxon>
        <taxon>Phallomycetidae</taxon>
        <taxon>Phallales</taxon>
        <taxon>Clathraceae</taxon>
        <taxon>Clathrus</taxon>
    </lineage>
</organism>
<dbReference type="Proteomes" id="UP001050691">
    <property type="component" value="Unassembled WGS sequence"/>
</dbReference>
<dbReference type="Gene3D" id="3.50.50.60">
    <property type="entry name" value="FAD/NAD(P)-binding domain"/>
    <property type="match status" value="1"/>
</dbReference>
<name>A0AAV5ALX6_9AGAM</name>
<accession>A0AAV5ALX6</accession>
<dbReference type="GO" id="GO:0016491">
    <property type="term" value="F:oxidoreductase activity"/>
    <property type="evidence" value="ECO:0007669"/>
    <property type="project" value="TreeGrafter"/>
</dbReference>
<evidence type="ECO:0000256" key="1">
    <source>
        <dbReference type="ARBA" id="ARBA00010790"/>
    </source>
</evidence>
<keyword evidence="4" id="KW-1185">Reference proteome</keyword>
<dbReference type="Gene3D" id="3.30.560.10">
    <property type="entry name" value="Glucose Oxidase, domain 3"/>
    <property type="match status" value="1"/>
</dbReference>
<gene>
    <name evidence="3" type="ORF">Clacol_007949</name>
</gene>
<proteinExistence type="inferred from homology"/>
<comment type="similarity">
    <text evidence="1">Belongs to the GMC oxidoreductase family.</text>
</comment>
<dbReference type="AlphaFoldDB" id="A0AAV5ALX6"/>
<evidence type="ECO:0000313" key="3">
    <source>
        <dbReference type="EMBL" id="GJJ13693.1"/>
    </source>
</evidence>
<dbReference type="SUPFAM" id="SSF51905">
    <property type="entry name" value="FAD/NAD(P)-binding domain"/>
    <property type="match status" value="1"/>
</dbReference>
<reference evidence="3" key="1">
    <citation type="submission" date="2021-10" db="EMBL/GenBank/DDBJ databases">
        <title>De novo Genome Assembly of Clathrus columnatus (Basidiomycota, Fungi) Using Illumina and Nanopore Sequence Data.</title>
        <authorList>
            <person name="Ogiso-Tanaka E."/>
            <person name="Itagaki H."/>
            <person name="Hosoya T."/>
            <person name="Hosaka K."/>
        </authorList>
    </citation>
    <scope>NUCLEOTIDE SEQUENCE</scope>
    <source>
        <strain evidence="3">MO-923</strain>
    </source>
</reference>
<dbReference type="PANTHER" id="PTHR11552:SF147">
    <property type="entry name" value="CHOLINE DEHYDROGENASE, MITOCHONDRIAL"/>
    <property type="match status" value="1"/>
</dbReference>
<dbReference type="Pfam" id="PF05834">
    <property type="entry name" value="Lycopene_cycl"/>
    <property type="match status" value="1"/>
</dbReference>
<protein>
    <recommendedName>
        <fullName evidence="5">Glucose-methanol-choline oxidoreductase N-terminal domain-containing protein</fullName>
    </recommendedName>
</protein>
<evidence type="ECO:0000313" key="4">
    <source>
        <dbReference type="Proteomes" id="UP001050691"/>
    </source>
</evidence>
<sequence length="148" mass="16112">MGMSQSRFLTNPEKFATLVGHSQASTKIKEYDFVIIGGGTAGCVLASRLSENPEFTVLLIEAGKRYFLKSEGFNPTTNNPNVRADEHGTSGPWKTRGPGVDPISKIMLESCANVGVPIIKDFNTPRGTLGATTWTAFMDTKSYSEYKI</sequence>
<dbReference type="EMBL" id="BPWL01000009">
    <property type="protein sequence ID" value="GJJ13693.1"/>
    <property type="molecule type" value="Genomic_DNA"/>
</dbReference>
<evidence type="ECO:0000256" key="2">
    <source>
        <dbReference type="SAM" id="MobiDB-lite"/>
    </source>
</evidence>
<comment type="caution">
    <text evidence="3">The sequence shown here is derived from an EMBL/GenBank/DDBJ whole genome shotgun (WGS) entry which is preliminary data.</text>
</comment>
<dbReference type="InterPro" id="IPR036188">
    <property type="entry name" value="FAD/NAD-bd_sf"/>
</dbReference>
<evidence type="ECO:0008006" key="5">
    <source>
        <dbReference type="Google" id="ProtNLM"/>
    </source>
</evidence>
<dbReference type="GO" id="GO:0050660">
    <property type="term" value="F:flavin adenine dinucleotide binding"/>
    <property type="evidence" value="ECO:0007669"/>
    <property type="project" value="InterPro"/>
</dbReference>